<evidence type="ECO:0000313" key="3">
    <source>
        <dbReference type="EMBL" id="KGH47167.1"/>
    </source>
</evidence>
<feature type="domain" description="AB hydrolase-1" evidence="2">
    <location>
        <begin position="49"/>
        <end position="301"/>
    </location>
</feature>
<dbReference type="EMBL" id="JPMX01000028">
    <property type="protein sequence ID" value="KGH47167.1"/>
    <property type="molecule type" value="Genomic_DNA"/>
</dbReference>
<protein>
    <recommendedName>
        <fullName evidence="2">AB hydrolase-1 domain-containing protein</fullName>
    </recommendedName>
</protein>
<dbReference type="InterPro" id="IPR029058">
    <property type="entry name" value="AB_hydrolase_fold"/>
</dbReference>
<organism evidence="3 4">
    <name type="scientific">Modestobacter caceresii</name>
    <dbReference type="NCBI Taxonomy" id="1522368"/>
    <lineage>
        <taxon>Bacteria</taxon>
        <taxon>Bacillati</taxon>
        <taxon>Actinomycetota</taxon>
        <taxon>Actinomycetes</taxon>
        <taxon>Geodermatophilales</taxon>
        <taxon>Geodermatophilaceae</taxon>
        <taxon>Modestobacter</taxon>
    </lineage>
</organism>
<keyword evidence="4" id="KW-1185">Reference proteome</keyword>
<dbReference type="AlphaFoldDB" id="A0A098Y9Q1"/>
<dbReference type="Proteomes" id="UP000029713">
    <property type="component" value="Unassembled WGS sequence"/>
</dbReference>
<sequence length="313" mass="33169">MNPGPGRAVGRRQAAGSPRGYVGPMPHVISSDATVLTLRTQGADDGPIVVLVNGLGMTTDSWGRVPELLADRHRVVRYDLRGHGRSGNAPADDYSLEAHAQDLAAVLADVVPDGEQAVVVGNSLGGGIIVVHARDLGLDRIGGVVFAGSGGSGVTFAGFPADGLPPMARRIVRRSWLKALRLVAVVANRVRPFEPLADRLVRKFAFEPGAPEAAVAQVREDFMGSRRVPLARTTLASVSTNGVRYASALTVPTLVLHGEHDPEVPQQEIDELMPELADGELVQLPGAGHMVALTRAEETAEQIARWVRRVRAG</sequence>
<dbReference type="Gene3D" id="3.40.50.1820">
    <property type="entry name" value="alpha/beta hydrolase"/>
    <property type="match status" value="1"/>
</dbReference>
<accession>A0A098Y9Q1</accession>
<dbReference type="SUPFAM" id="SSF53474">
    <property type="entry name" value="alpha/beta-Hydrolases"/>
    <property type="match status" value="1"/>
</dbReference>
<evidence type="ECO:0000256" key="1">
    <source>
        <dbReference type="SAM" id="MobiDB-lite"/>
    </source>
</evidence>
<dbReference type="Pfam" id="PF12697">
    <property type="entry name" value="Abhydrolase_6"/>
    <property type="match status" value="1"/>
</dbReference>
<proteinExistence type="predicted"/>
<evidence type="ECO:0000259" key="2">
    <source>
        <dbReference type="Pfam" id="PF12697"/>
    </source>
</evidence>
<dbReference type="STRING" id="1522368.IN07_08855"/>
<feature type="region of interest" description="Disordered" evidence="1">
    <location>
        <begin position="1"/>
        <end position="23"/>
    </location>
</feature>
<dbReference type="PANTHER" id="PTHR46438:SF11">
    <property type="entry name" value="LIPASE-RELATED"/>
    <property type="match status" value="1"/>
</dbReference>
<dbReference type="GO" id="GO:0003824">
    <property type="term" value="F:catalytic activity"/>
    <property type="evidence" value="ECO:0007669"/>
    <property type="project" value="UniProtKB-ARBA"/>
</dbReference>
<reference evidence="3 4" key="1">
    <citation type="submission" date="2014-07" db="EMBL/GenBank/DDBJ databases">
        <title>Biosystematic studies on Modestobacter strains isolated from extreme hyper-arid desert soil and from historic building.</title>
        <authorList>
            <person name="Bukarasam K."/>
            <person name="Bull A."/>
            <person name="Girard G."/>
            <person name="van Wezel G."/>
            <person name="Goodfellow M."/>
        </authorList>
    </citation>
    <scope>NUCLEOTIDE SEQUENCE [LARGE SCALE GENOMIC DNA]</scope>
    <source>
        <strain evidence="3 4">KNN45-2b</strain>
    </source>
</reference>
<dbReference type="InterPro" id="IPR000073">
    <property type="entry name" value="AB_hydrolase_1"/>
</dbReference>
<comment type="caution">
    <text evidence="3">The sequence shown here is derived from an EMBL/GenBank/DDBJ whole genome shotgun (WGS) entry which is preliminary data.</text>
</comment>
<gene>
    <name evidence="3" type="ORF">IN07_08855</name>
</gene>
<dbReference type="PANTHER" id="PTHR46438">
    <property type="entry name" value="ALPHA/BETA-HYDROLASES SUPERFAMILY PROTEIN"/>
    <property type="match status" value="1"/>
</dbReference>
<evidence type="ECO:0000313" key="4">
    <source>
        <dbReference type="Proteomes" id="UP000029713"/>
    </source>
</evidence>
<name>A0A098Y9Q1_9ACTN</name>